<dbReference type="RefSeq" id="WP_231010269.1">
    <property type="nucleotide sequence ID" value="NZ_BAAAEW010000004.1"/>
</dbReference>
<dbReference type="Pfam" id="PF03567">
    <property type="entry name" value="Sulfotransfer_2"/>
    <property type="match status" value="1"/>
</dbReference>
<dbReference type="Proteomes" id="UP001500279">
    <property type="component" value="Unassembled WGS sequence"/>
</dbReference>
<reference evidence="2" key="1">
    <citation type="journal article" date="2019" name="Int. J. Syst. Evol. Microbiol.">
        <title>The Global Catalogue of Microorganisms (GCM) 10K type strain sequencing project: providing services to taxonomists for standard genome sequencing and annotation.</title>
        <authorList>
            <consortium name="The Broad Institute Genomics Platform"/>
            <consortium name="The Broad Institute Genome Sequencing Center for Infectious Disease"/>
            <person name="Wu L."/>
            <person name="Ma J."/>
        </authorList>
    </citation>
    <scope>NUCLEOTIDE SEQUENCE [LARGE SCALE GENOMIC DNA]</scope>
    <source>
        <strain evidence="2">JCM 15503</strain>
    </source>
</reference>
<dbReference type="SUPFAM" id="SSF52540">
    <property type="entry name" value="P-loop containing nucleoside triphosphate hydrolases"/>
    <property type="match status" value="1"/>
</dbReference>
<gene>
    <name evidence="1" type="ORF">GCM10009107_04820</name>
</gene>
<protein>
    <recommendedName>
        <fullName evidence="3">Sulfotransferase family protein</fullName>
    </recommendedName>
</protein>
<proteinExistence type="predicted"/>
<dbReference type="InterPro" id="IPR005331">
    <property type="entry name" value="Sulfotransferase"/>
</dbReference>
<evidence type="ECO:0008006" key="3">
    <source>
        <dbReference type="Google" id="ProtNLM"/>
    </source>
</evidence>
<sequence>MTLEDLLARIQASEPEALAGLPAGTAQRLVRAALRELREGLLAQPDAVDEPVQVPALGRFRRVGPPGQGWRFIPQAGGQAVRSLAAADAVPLSPGQRAWRQACNSSEPALIHPEHRFVLLFSPKSACSSAVIWFLHTLGLAEQARAYHEWPHQYRIHELMQSDAQRATRRLPPEQLTVLRLVRDPLERAVSSFRHALGTGYARAQIRARLGRDIAAQGLSFQQFIDFLVLEDLDRCDGHHRRQCHALERMRAPDVLINVSQQDLYTELNAFERRQGMPVTDFAALRWLHELQSTRVPNRVDDGRPADRVELTAAHAKFGPWPRQLLTPLARERLSALYADDIARYAVPH</sequence>
<dbReference type="EMBL" id="BAAAEW010000004">
    <property type="protein sequence ID" value="GAA0741887.1"/>
    <property type="molecule type" value="Genomic_DNA"/>
</dbReference>
<comment type="caution">
    <text evidence="1">The sequence shown here is derived from an EMBL/GenBank/DDBJ whole genome shotgun (WGS) entry which is preliminary data.</text>
</comment>
<name>A0ABP3USU4_9BURK</name>
<organism evidence="1 2">
    <name type="scientific">Ideonella azotifigens</name>
    <dbReference type="NCBI Taxonomy" id="513160"/>
    <lineage>
        <taxon>Bacteria</taxon>
        <taxon>Pseudomonadati</taxon>
        <taxon>Pseudomonadota</taxon>
        <taxon>Betaproteobacteria</taxon>
        <taxon>Burkholderiales</taxon>
        <taxon>Sphaerotilaceae</taxon>
        <taxon>Ideonella</taxon>
    </lineage>
</organism>
<accession>A0ABP3USU4</accession>
<evidence type="ECO:0000313" key="1">
    <source>
        <dbReference type="EMBL" id="GAA0741887.1"/>
    </source>
</evidence>
<dbReference type="InterPro" id="IPR027417">
    <property type="entry name" value="P-loop_NTPase"/>
</dbReference>
<evidence type="ECO:0000313" key="2">
    <source>
        <dbReference type="Proteomes" id="UP001500279"/>
    </source>
</evidence>
<keyword evidence="2" id="KW-1185">Reference proteome</keyword>